<dbReference type="Proteomes" id="UP000827138">
    <property type="component" value="Chromosome"/>
</dbReference>
<evidence type="ECO:0000313" key="2">
    <source>
        <dbReference type="Proteomes" id="UP000827138"/>
    </source>
</evidence>
<name>A0ABX8Y0R7_9ACTN</name>
<reference evidence="1 2" key="1">
    <citation type="submission" date="2021-08" db="EMBL/GenBank/DDBJ databases">
        <authorList>
            <person name="Ping M."/>
        </authorList>
    </citation>
    <scope>NUCLEOTIDE SEQUENCE [LARGE SCALE GENOMIC DNA]</scope>
    <source>
        <strain evidence="1 2">MG28</strain>
    </source>
</reference>
<proteinExistence type="predicted"/>
<sequence length="86" mass="9328">MVLRLIRCALAIRDAEGEELIAQEMLEQVRLPLKTAAAELLTQAGMLRPRTAPPPDGLAGAVLRGLCVLGHYGNPMPRLSRMAEQP</sequence>
<dbReference type="EMBL" id="CP080647">
    <property type="protein sequence ID" value="QYX81773.1"/>
    <property type="molecule type" value="Genomic_DNA"/>
</dbReference>
<protein>
    <submittedName>
        <fullName evidence="1">Uncharacterized protein</fullName>
    </submittedName>
</protein>
<keyword evidence="2" id="KW-1185">Reference proteome</keyword>
<organism evidence="1 2">
    <name type="scientific">Streptomyces akebiae</name>
    <dbReference type="NCBI Taxonomy" id="2865673"/>
    <lineage>
        <taxon>Bacteria</taxon>
        <taxon>Bacillati</taxon>
        <taxon>Actinomycetota</taxon>
        <taxon>Actinomycetes</taxon>
        <taxon>Kitasatosporales</taxon>
        <taxon>Streptomycetaceae</taxon>
        <taxon>Streptomyces</taxon>
    </lineage>
</organism>
<accession>A0ABX8Y0R7</accession>
<gene>
    <name evidence="1" type="ORF">K1J60_39085</name>
</gene>
<dbReference type="RefSeq" id="WP_220650340.1">
    <property type="nucleotide sequence ID" value="NZ_CP080647.1"/>
</dbReference>
<evidence type="ECO:0000313" key="1">
    <source>
        <dbReference type="EMBL" id="QYX81773.1"/>
    </source>
</evidence>